<sequence>MEVHSQGEDRKPGETYKLEVENVVLEVPNEDLSSGSKYVRLLNGVSATFESGKLSVVMGPSGGSKTTLMNLIVGIVQKHSMSYGKILFQGEERDQNTWLSRIAYLNQDDCIVPYTTVYEYIYFCVNCRTAKKRRGSVGEIVSSVMKKLHIQDLKDTMMTAISGGERKRVMIAVEFAASPDVLILDEPTSGLDSHLAFELIQMVKQYAIENNSIVITTIHQPGPGLFNMFDDLLFLYRGSVVYSGPADKCEEFFDSKGVHRIGQLSISEFIFELFSDKSYVPGIEEYKETINEIIESVAQEGNSKTKDRVMKHDGNSPINLPFSLSKALMIAKRQFIIEWRSWRMLKNRILEMVFLGFYIYFMYPINFVGKFINYTTDLHLDTSAESGSKFIFCQLLRFLKSNFDESLGPNIDEGIKWEMSPFLLFLLSSLGQTELLDGLDYIHREISKGTYGPSTLYFSTWITETLPIILKYLMFVGIISSLGVHDGNTIELITYIIIGNLLVLSFNIMTRSIASSNVLKRLLSMFTVIFIPLLNPDTLYVISGFLSSPSVGTLGLLRFFKYFLLPFWPHIFFQGFMKLSFFERVLFPVEPNEKFTPPYKTIMGILVNSWLYDPRLSDEENKEKLFNPQTKFLVNYDYSRYFLLLCGAISLMIVVLVSNFALMHRFSPRLRLRLSKR</sequence>
<dbReference type="PANTHER" id="PTHR48041:SF91">
    <property type="entry name" value="ABC TRANSPORTER G FAMILY MEMBER 28"/>
    <property type="match status" value="1"/>
</dbReference>
<reference evidence="10 11" key="1">
    <citation type="journal article" date="2012" name="Proc. Natl. Acad. Sci. U.S.A.">
        <title>Gain and loss of multiple functionally related, horizontally transferred genes in the reduced genomes of two microsporidian parasites.</title>
        <authorList>
            <person name="Pombert J.-F."/>
            <person name="Selman M."/>
            <person name="Burki F."/>
            <person name="Bardell F.T."/>
            <person name="Farinelli L."/>
            <person name="Solter L.F."/>
            <person name="Whitman D.W."/>
            <person name="Weiss L.M."/>
            <person name="Corradi N."/>
            <person name="Keeling P.J."/>
        </authorList>
    </citation>
    <scope>NUCLEOTIDE SEQUENCE [LARGE SCALE GENOMIC DNA]</scope>
    <source>
        <strain evidence="10 11">SJ-2008</strain>
    </source>
</reference>
<dbReference type="Pfam" id="PF19055">
    <property type="entry name" value="ABC2_membrane_7"/>
    <property type="match status" value="1"/>
</dbReference>
<evidence type="ECO:0000256" key="1">
    <source>
        <dbReference type="ARBA" id="ARBA00004141"/>
    </source>
</evidence>
<dbReference type="InterPro" id="IPR027417">
    <property type="entry name" value="P-loop_NTPase"/>
</dbReference>
<dbReference type="VEuPathDB" id="MicrosporidiaDB:EROM_101420"/>
<feature type="transmembrane region" description="Helical" evidence="8">
    <location>
        <begin position="492"/>
        <end position="510"/>
    </location>
</feature>
<keyword evidence="6 8" id="KW-1133">Transmembrane helix</keyword>
<dbReference type="RefSeq" id="XP_009265454.1">
    <property type="nucleotide sequence ID" value="XM_009267179.1"/>
</dbReference>
<proteinExistence type="predicted"/>
<feature type="transmembrane region" description="Helical" evidence="8">
    <location>
        <begin position="466"/>
        <end position="485"/>
    </location>
</feature>
<dbReference type="InterPro" id="IPR003593">
    <property type="entry name" value="AAA+_ATPase"/>
</dbReference>
<dbReference type="OrthoDB" id="2141921at2759"/>
<keyword evidence="3 8" id="KW-0812">Transmembrane</keyword>
<dbReference type="InterPro" id="IPR017871">
    <property type="entry name" value="ABC_transporter-like_CS"/>
</dbReference>
<evidence type="ECO:0000256" key="5">
    <source>
        <dbReference type="ARBA" id="ARBA00022840"/>
    </source>
</evidence>
<dbReference type="Gene3D" id="3.40.50.300">
    <property type="entry name" value="P-loop containing nucleotide triphosphate hydrolases"/>
    <property type="match status" value="1"/>
</dbReference>
<dbReference type="PROSITE" id="PS00211">
    <property type="entry name" value="ABC_TRANSPORTER_1"/>
    <property type="match status" value="1"/>
</dbReference>
<dbReference type="InterPro" id="IPR003439">
    <property type="entry name" value="ABC_transporter-like_ATP-bd"/>
</dbReference>
<feature type="transmembrane region" description="Helical" evidence="8">
    <location>
        <begin position="349"/>
        <end position="369"/>
    </location>
</feature>
<evidence type="ECO:0000313" key="10">
    <source>
        <dbReference type="EMBL" id="AFN83957.1"/>
    </source>
</evidence>
<keyword evidence="2" id="KW-0813">Transport</keyword>
<gene>
    <name evidence="10" type="ordered locus">EROM_101420</name>
</gene>
<accession>I7ATZ7</accession>
<dbReference type="InterPro" id="IPR050352">
    <property type="entry name" value="ABCG_transporters"/>
</dbReference>
<dbReference type="SMART" id="SM00382">
    <property type="entry name" value="AAA"/>
    <property type="match status" value="1"/>
</dbReference>
<feature type="transmembrane region" description="Helical" evidence="8">
    <location>
        <begin position="641"/>
        <end position="663"/>
    </location>
</feature>
<dbReference type="GO" id="GO:0016887">
    <property type="term" value="F:ATP hydrolysis activity"/>
    <property type="evidence" value="ECO:0007669"/>
    <property type="project" value="InterPro"/>
</dbReference>
<dbReference type="HOGENOM" id="CLU_020421_1_0_1"/>
<feature type="domain" description="ABC transporter" evidence="9">
    <location>
        <begin position="27"/>
        <end position="262"/>
    </location>
</feature>
<evidence type="ECO:0000256" key="6">
    <source>
        <dbReference type="ARBA" id="ARBA00022989"/>
    </source>
</evidence>
<keyword evidence="5" id="KW-0067">ATP-binding</keyword>
<keyword evidence="7 8" id="KW-0472">Membrane</keyword>
<evidence type="ECO:0000256" key="2">
    <source>
        <dbReference type="ARBA" id="ARBA00022448"/>
    </source>
</evidence>
<evidence type="ECO:0000256" key="3">
    <source>
        <dbReference type="ARBA" id="ARBA00022692"/>
    </source>
</evidence>
<evidence type="ECO:0000256" key="7">
    <source>
        <dbReference type="ARBA" id="ARBA00023136"/>
    </source>
</evidence>
<dbReference type="SUPFAM" id="SSF52540">
    <property type="entry name" value="P-loop containing nucleoside triphosphate hydrolases"/>
    <property type="match status" value="1"/>
</dbReference>
<dbReference type="GO" id="GO:0140359">
    <property type="term" value="F:ABC-type transporter activity"/>
    <property type="evidence" value="ECO:0007669"/>
    <property type="project" value="InterPro"/>
</dbReference>
<protein>
    <submittedName>
        <fullName evidence="10">White ABC transporter</fullName>
    </submittedName>
</protein>
<dbReference type="PROSITE" id="PS50893">
    <property type="entry name" value="ABC_TRANSPORTER_2"/>
    <property type="match status" value="1"/>
</dbReference>
<organism evidence="10 11">
    <name type="scientific">Encephalitozoon romaleae (strain SJ-2008)</name>
    <name type="common">Microsporidian parasite</name>
    <dbReference type="NCBI Taxonomy" id="1178016"/>
    <lineage>
        <taxon>Eukaryota</taxon>
        <taxon>Fungi</taxon>
        <taxon>Fungi incertae sedis</taxon>
        <taxon>Microsporidia</taxon>
        <taxon>Unikaryonidae</taxon>
        <taxon>Encephalitozoon</taxon>
    </lineage>
</organism>
<dbReference type="Pfam" id="PF00005">
    <property type="entry name" value="ABC_tran"/>
    <property type="match status" value="1"/>
</dbReference>
<dbReference type="Proteomes" id="UP000010094">
    <property type="component" value="Chromosome X"/>
</dbReference>
<evidence type="ECO:0000256" key="8">
    <source>
        <dbReference type="SAM" id="Phobius"/>
    </source>
</evidence>
<dbReference type="InterPro" id="IPR043926">
    <property type="entry name" value="ABCG_dom"/>
</dbReference>
<feature type="transmembrane region" description="Helical" evidence="8">
    <location>
        <begin position="522"/>
        <end position="547"/>
    </location>
</feature>
<evidence type="ECO:0000259" key="9">
    <source>
        <dbReference type="PROSITE" id="PS50893"/>
    </source>
</evidence>
<dbReference type="GO" id="GO:0005524">
    <property type="term" value="F:ATP binding"/>
    <property type="evidence" value="ECO:0007669"/>
    <property type="project" value="UniProtKB-KW"/>
</dbReference>
<name>I7ATZ7_ENCRO</name>
<dbReference type="EMBL" id="CP003529">
    <property type="protein sequence ID" value="AFN83957.1"/>
    <property type="molecule type" value="Genomic_DNA"/>
</dbReference>
<keyword evidence="11" id="KW-1185">Reference proteome</keyword>
<dbReference type="AlphaFoldDB" id="I7ATZ7"/>
<dbReference type="PANTHER" id="PTHR48041">
    <property type="entry name" value="ABC TRANSPORTER G FAMILY MEMBER 28"/>
    <property type="match status" value="1"/>
</dbReference>
<dbReference type="KEGG" id="ero:EROM_101420"/>
<comment type="subcellular location">
    <subcellularLocation>
        <location evidence="1">Membrane</location>
        <topology evidence="1">Multi-pass membrane protein</topology>
    </subcellularLocation>
</comment>
<keyword evidence="4" id="KW-0547">Nucleotide-binding</keyword>
<evidence type="ECO:0000256" key="4">
    <source>
        <dbReference type="ARBA" id="ARBA00022741"/>
    </source>
</evidence>
<evidence type="ECO:0000313" key="11">
    <source>
        <dbReference type="Proteomes" id="UP000010094"/>
    </source>
</evidence>
<dbReference type="GO" id="GO:0016020">
    <property type="term" value="C:membrane"/>
    <property type="evidence" value="ECO:0007669"/>
    <property type="project" value="UniProtKB-SubCell"/>
</dbReference>
<feature type="transmembrane region" description="Helical" evidence="8">
    <location>
        <begin position="559"/>
        <end position="577"/>
    </location>
</feature>
<dbReference type="GeneID" id="20564572"/>